<reference evidence="2" key="1">
    <citation type="submission" date="2015-07" db="EMBL/GenBank/DDBJ databases">
        <title>Adaptation to a free-living lifestyle via gene acquisitions in the diplomonad Trepomonas sp. PC1.</title>
        <authorList>
            <person name="Xu F."/>
            <person name="Jerlstrom-Hultqvist J."/>
            <person name="Kolisko M."/>
            <person name="Simpson A.G.B."/>
            <person name="Roger A.J."/>
            <person name="Svard S.G."/>
            <person name="Andersson J.O."/>
        </authorList>
    </citation>
    <scope>NUCLEOTIDE SEQUENCE</scope>
    <source>
        <strain evidence="2">PC1</strain>
    </source>
</reference>
<feature type="region of interest" description="Disordered" evidence="1">
    <location>
        <begin position="355"/>
        <end position="375"/>
    </location>
</feature>
<gene>
    <name evidence="2" type="ORF">TPC1_30641</name>
</gene>
<dbReference type="AlphaFoldDB" id="A0A146K1Z1"/>
<evidence type="ECO:0000256" key="1">
    <source>
        <dbReference type="SAM" id="MobiDB-lite"/>
    </source>
</evidence>
<organism evidence="2">
    <name type="scientific">Trepomonas sp. PC1</name>
    <dbReference type="NCBI Taxonomy" id="1076344"/>
    <lineage>
        <taxon>Eukaryota</taxon>
        <taxon>Metamonada</taxon>
        <taxon>Diplomonadida</taxon>
        <taxon>Hexamitidae</taxon>
        <taxon>Hexamitinae</taxon>
        <taxon>Trepomonas</taxon>
    </lineage>
</organism>
<protein>
    <submittedName>
        <fullName evidence="2">Uncharacterized protein</fullName>
    </submittedName>
</protein>
<feature type="non-terminal residue" evidence="2">
    <location>
        <position position="1"/>
    </location>
</feature>
<dbReference type="EMBL" id="GDID01006742">
    <property type="protein sequence ID" value="JAP89864.1"/>
    <property type="molecule type" value="Transcribed_RNA"/>
</dbReference>
<evidence type="ECO:0000313" key="2">
    <source>
        <dbReference type="EMBL" id="JAP89864.1"/>
    </source>
</evidence>
<proteinExistence type="predicted"/>
<accession>A0A146K1Z1</accession>
<feature type="compositionally biased region" description="Basic and acidic residues" evidence="1">
    <location>
        <begin position="366"/>
        <end position="375"/>
    </location>
</feature>
<name>A0A146K1Z1_9EUKA</name>
<sequence length="530" mass="61116">LEFLQNSYEQVLDHYGINKYSQIYIISRRMSKIVLQLCNKDENFQTIFEEFLPYSSQPADKLTNFLVSNLKKDYQKQVQKIMFRELNKIDSLSHFLNQNIDVEVPNILEDIISHIDNKNNFINELVKITEAQLGFTFVHGYMDISADYIDEILDEPEKVTLQIQPQALKNAELYHFNFVNQLIPSDYIIICDDSFDQASMKQLQKQLKQINKTFFMFSPSLIPKKQGVQREIVDLDVQRSGASSQDVVNDFDPFKLIVDDDQKSHTRQVSEEFVLKSNPKMVHNDTNTFLLKPMNKGDSMQRSKLNFETNQSETLQHIDPKTQDELAKIQEDISEIQIERQTPDKQIYASVVKMKPDETNNGETSDCQRDKSQKPEEIVSKTGDVFIEVKKQENGETDQKQDIQNVQEPKEDQIKSQEITASFQCKFCSDKVSLSKKIVFAHKIAVENLPTFQTLSLAASALRSLFKTKVKADLHELTLETDGITVQVAENGVFIDCVQQKLADEIEKRLAGGREFNLRLIQGVEITKCW</sequence>